<dbReference type="InterPro" id="IPR038371">
    <property type="entry name" value="Cu_polyphenol_OxRdtase_sf"/>
</dbReference>
<keyword evidence="6" id="KW-0862">Zinc</keyword>
<name>A8PP03_9COXI</name>
<proteinExistence type="inferred from homology"/>
<dbReference type="EMBL" id="AAQJ02000001">
    <property type="protein sequence ID" value="EDP45858.1"/>
    <property type="molecule type" value="Genomic_DNA"/>
</dbReference>
<comment type="catalytic activity">
    <reaction evidence="9">
        <text>S-methyl-5'-thioadenosine + phosphate = 5-(methylsulfanyl)-alpha-D-ribose 1-phosphate + adenine</text>
        <dbReference type="Rhea" id="RHEA:11852"/>
        <dbReference type="ChEBI" id="CHEBI:16708"/>
        <dbReference type="ChEBI" id="CHEBI:17509"/>
        <dbReference type="ChEBI" id="CHEBI:43474"/>
        <dbReference type="ChEBI" id="CHEBI:58533"/>
        <dbReference type="EC" id="2.4.2.28"/>
    </reaction>
    <physiologicalReaction direction="left-to-right" evidence="9">
        <dbReference type="Rhea" id="RHEA:11853"/>
    </physiologicalReaction>
</comment>
<comment type="catalytic activity">
    <reaction evidence="7">
        <text>adenosine + H2O + H(+) = inosine + NH4(+)</text>
        <dbReference type="Rhea" id="RHEA:24408"/>
        <dbReference type="ChEBI" id="CHEBI:15377"/>
        <dbReference type="ChEBI" id="CHEBI:15378"/>
        <dbReference type="ChEBI" id="CHEBI:16335"/>
        <dbReference type="ChEBI" id="CHEBI:17596"/>
        <dbReference type="ChEBI" id="CHEBI:28938"/>
        <dbReference type="EC" id="3.5.4.4"/>
    </reaction>
    <physiologicalReaction direction="left-to-right" evidence="7">
        <dbReference type="Rhea" id="RHEA:24409"/>
    </physiologicalReaction>
</comment>
<comment type="caution">
    <text evidence="11">The sequence shown here is derived from an EMBL/GenBank/DDBJ whole genome shotgun (WGS) entry which is preliminary data.</text>
</comment>
<dbReference type="InterPro" id="IPR011324">
    <property type="entry name" value="Cytotoxic_necrot_fac-like_cat"/>
</dbReference>
<keyword evidence="5" id="KW-0378">Hydrolase</keyword>
<dbReference type="GO" id="GO:0017061">
    <property type="term" value="F:S-methyl-5-thioadenosine phosphorylase activity"/>
    <property type="evidence" value="ECO:0007669"/>
    <property type="project" value="UniProtKB-EC"/>
</dbReference>
<evidence type="ECO:0000256" key="9">
    <source>
        <dbReference type="ARBA" id="ARBA00049893"/>
    </source>
</evidence>
<dbReference type="OrthoDB" id="4279at2"/>
<evidence type="ECO:0000256" key="8">
    <source>
        <dbReference type="ARBA" id="ARBA00048968"/>
    </source>
</evidence>
<evidence type="ECO:0000256" key="1">
    <source>
        <dbReference type="ARBA" id="ARBA00000553"/>
    </source>
</evidence>
<dbReference type="eggNOG" id="COG1496">
    <property type="taxonomic scope" value="Bacteria"/>
</dbReference>
<keyword evidence="4" id="KW-0479">Metal-binding</keyword>
<comment type="catalytic activity">
    <reaction evidence="8">
        <text>adenosine + phosphate = alpha-D-ribose 1-phosphate + adenine</text>
        <dbReference type="Rhea" id="RHEA:27642"/>
        <dbReference type="ChEBI" id="CHEBI:16335"/>
        <dbReference type="ChEBI" id="CHEBI:16708"/>
        <dbReference type="ChEBI" id="CHEBI:43474"/>
        <dbReference type="ChEBI" id="CHEBI:57720"/>
        <dbReference type="EC" id="2.4.2.1"/>
    </reaction>
    <physiologicalReaction direction="left-to-right" evidence="8">
        <dbReference type="Rhea" id="RHEA:27643"/>
    </physiologicalReaction>
</comment>
<dbReference type="Proteomes" id="UP000054075">
    <property type="component" value="Unassembled WGS sequence"/>
</dbReference>
<keyword evidence="3" id="KW-0808">Transferase</keyword>
<comment type="catalytic activity">
    <reaction evidence="1">
        <text>inosine + phosphate = alpha-D-ribose 1-phosphate + hypoxanthine</text>
        <dbReference type="Rhea" id="RHEA:27646"/>
        <dbReference type="ChEBI" id="CHEBI:17368"/>
        <dbReference type="ChEBI" id="CHEBI:17596"/>
        <dbReference type="ChEBI" id="CHEBI:43474"/>
        <dbReference type="ChEBI" id="CHEBI:57720"/>
        <dbReference type="EC" id="2.4.2.1"/>
    </reaction>
    <physiologicalReaction direction="left-to-right" evidence="1">
        <dbReference type="Rhea" id="RHEA:27647"/>
    </physiologicalReaction>
</comment>
<dbReference type="GO" id="GO:0005507">
    <property type="term" value="F:copper ion binding"/>
    <property type="evidence" value="ECO:0007669"/>
    <property type="project" value="TreeGrafter"/>
</dbReference>
<dbReference type="Pfam" id="PF02578">
    <property type="entry name" value="Cu-oxidase_4"/>
    <property type="match status" value="1"/>
</dbReference>
<dbReference type="NCBIfam" id="TIGR00726">
    <property type="entry name" value="peptidoglycan editing factor PgeF"/>
    <property type="match status" value="1"/>
</dbReference>
<evidence type="ECO:0000256" key="4">
    <source>
        <dbReference type="ARBA" id="ARBA00022723"/>
    </source>
</evidence>
<evidence type="ECO:0000256" key="2">
    <source>
        <dbReference type="ARBA" id="ARBA00007353"/>
    </source>
</evidence>
<reference evidence="11" key="2">
    <citation type="submission" date="2007-10" db="EMBL/GenBank/DDBJ databases">
        <authorList>
            <person name="Myers G.S."/>
        </authorList>
    </citation>
    <scope>NUCLEOTIDE SEQUENCE [LARGE SCALE GENOMIC DNA]</scope>
</reference>
<dbReference type="SUPFAM" id="SSF64438">
    <property type="entry name" value="CNF1/YfiH-like putative cysteine hydrolases"/>
    <property type="match status" value="1"/>
</dbReference>
<dbReference type="PANTHER" id="PTHR30616">
    <property type="entry name" value="UNCHARACTERIZED PROTEIN YFIH"/>
    <property type="match status" value="1"/>
</dbReference>
<evidence type="ECO:0000256" key="6">
    <source>
        <dbReference type="ARBA" id="ARBA00022833"/>
    </source>
</evidence>
<accession>A8PP03</accession>
<dbReference type="PANTHER" id="PTHR30616:SF2">
    <property type="entry name" value="PURINE NUCLEOSIDE PHOSPHORYLASE LACC1"/>
    <property type="match status" value="1"/>
</dbReference>
<dbReference type="STRING" id="59196.RICGR_1167"/>
<keyword evidence="12" id="KW-1185">Reference proteome</keyword>
<dbReference type="Gene3D" id="3.60.140.10">
    <property type="entry name" value="CNF1/YfiH-like putative cysteine hydrolases"/>
    <property type="match status" value="1"/>
</dbReference>
<dbReference type="CDD" id="cd16833">
    <property type="entry name" value="YfiH"/>
    <property type="match status" value="1"/>
</dbReference>
<dbReference type="AlphaFoldDB" id="A8PP03"/>
<evidence type="ECO:0000313" key="12">
    <source>
        <dbReference type="Proteomes" id="UP000054075"/>
    </source>
</evidence>
<protein>
    <recommendedName>
        <fullName evidence="10">Purine nucleoside phosphorylase</fullName>
    </recommendedName>
</protein>
<evidence type="ECO:0000256" key="5">
    <source>
        <dbReference type="ARBA" id="ARBA00022801"/>
    </source>
</evidence>
<evidence type="ECO:0000256" key="7">
    <source>
        <dbReference type="ARBA" id="ARBA00047989"/>
    </source>
</evidence>
<evidence type="ECO:0000256" key="3">
    <source>
        <dbReference type="ARBA" id="ARBA00022679"/>
    </source>
</evidence>
<comment type="similarity">
    <text evidence="2 10">Belongs to the purine nucleoside phosphorylase YfiH/LACC1 family.</text>
</comment>
<gene>
    <name evidence="11" type="ORF">RICGR_1167</name>
</gene>
<evidence type="ECO:0000256" key="10">
    <source>
        <dbReference type="RuleBase" id="RU361274"/>
    </source>
</evidence>
<organism evidence="11 12">
    <name type="scientific">Rickettsiella grylli</name>
    <dbReference type="NCBI Taxonomy" id="59196"/>
    <lineage>
        <taxon>Bacteria</taxon>
        <taxon>Pseudomonadati</taxon>
        <taxon>Pseudomonadota</taxon>
        <taxon>Gammaproteobacteria</taxon>
        <taxon>Legionellales</taxon>
        <taxon>Coxiellaceae</taxon>
        <taxon>Rickettsiella</taxon>
    </lineage>
</organism>
<sequence length="246" mass="27936">MLNLIIPNWPAPKWIKAYTTTRLGGFSHPPYDSFNVATHVGDNLKNVIKNRQLLQTQFNLKKPIIWLNQKHRNRVISADSFVNLDADAIYSRSPQTICAVQTADCLPLLICSPSYPCVAAIHAGWRGLHQGIIEKTIHAFALPPQDILVWLGPAIGPHAFTVGEEVFEAFVNKDPIAEKAFKPLKNNSTQWHANLYQLAKQQLCQLGITAIYGGHYCTYSDKYHFFSYRRNHITGRMLNFIWINLP</sequence>
<dbReference type="InterPro" id="IPR003730">
    <property type="entry name" value="Cu_polyphenol_OxRdtase"/>
</dbReference>
<dbReference type="GO" id="GO:0016787">
    <property type="term" value="F:hydrolase activity"/>
    <property type="evidence" value="ECO:0007669"/>
    <property type="project" value="UniProtKB-KW"/>
</dbReference>
<dbReference type="RefSeq" id="WP_006034846.1">
    <property type="nucleotide sequence ID" value="NZ_AAQJ02000001.1"/>
</dbReference>
<evidence type="ECO:0000313" key="11">
    <source>
        <dbReference type="EMBL" id="EDP45858.1"/>
    </source>
</evidence>
<reference evidence="11" key="1">
    <citation type="submission" date="2006-04" db="EMBL/GenBank/DDBJ databases">
        <authorList>
            <person name="Seshadri R."/>
            <person name="Federici B.A."/>
        </authorList>
    </citation>
    <scope>NUCLEOTIDE SEQUENCE [LARGE SCALE GENOMIC DNA]</scope>
</reference>